<dbReference type="InterPro" id="IPR016156">
    <property type="entry name" value="FAD/NAD-linked_Rdtase_dimer_sf"/>
</dbReference>
<dbReference type="PANTHER" id="PTHR43557:SF2">
    <property type="entry name" value="RIESKE DOMAIN-CONTAINING PROTEIN-RELATED"/>
    <property type="match status" value="1"/>
</dbReference>
<dbReference type="GO" id="GO:0016651">
    <property type="term" value="F:oxidoreductase activity, acting on NAD(P)H"/>
    <property type="evidence" value="ECO:0007669"/>
    <property type="project" value="TreeGrafter"/>
</dbReference>
<dbReference type="PRINTS" id="PR00368">
    <property type="entry name" value="FADPNR"/>
</dbReference>
<dbReference type="Gene3D" id="3.50.50.60">
    <property type="entry name" value="FAD/NAD(P)-binding domain"/>
    <property type="match status" value="2"/>
</dbReference>
<evidence type="ECO:0000256" key="4">
    <source>
        <dbReference type="ARBA" id="ARBA00023002"/>
    </source>
</evidence>
<dbReference type="InterPro" id="IPR023753">
    <property type="entry name" value="FAD/NAD-binding_dom"/>
</dbReference>
<dbReference type="Pfam" id="PF07992">
    <property type="entry name" value="Pyr_redox_2"/>
    <property type="match status" value="1"/>
</dbReference>
<dbReference type="Pfam" id="PF14759">
    <property type="entry name" value="Reductase_C"/>
    <property type="match status" value="1"/>
</dbReference>
<evidence type="ECO:0000259" key="5">
    <source>
        <dbReference type="Pfam" id="PF07992"/>
    </source>
</evidence>
<keyword evidence="8" id="KW-1185">Reference proteome</keyword>
<dbReference type="InterPro" id="IPR036188">
    <property type="entry name" value="FAD/NAD-bd_sf"/>
</dbReference>
<sequence length="392" mass="41366">MSKDGIVIVGGGLAAARTAEQLRRAGYEGLLTIVSDEVHLPYDRPPLSKEVLRSEVDDTALKPREWYDEKNITLRLGAAATGIDTAAQTVSLADGTVLGYDELVIATGLVPRRIPSFADLEGIRVLRSFDECMALRTHASSAKHAVVVGAGFIGCEVAASLRGLGVDVVLVEPQPQPLASVLGEQIGALVARLHREEGVDVRTGLGVAEVKGQGRVDTVVLTDGAELPADLVVVGIGSKPATDWLDGSGIAVDNGVICDEAGRTSAPNVWALGDVASWRDATGHQARVEHWSNVADQARVVVPAMLGSDVPSNVVVPYFWSDQYDIKIQCLGEPEATDIVHLVEDDGRKFLAYYERDGVLVGVVGGGLPGKVMKVRGKIAAGAPISEMLEST</sequence>
<evidence type="ECO:0000256" key="1">
    <source>
        <dbReference type="ARBA" id="ARBA00001974"/>
    </source>
</evidence>
<feature type="domain" description="FAD/NAD(P)-binding" evidence="5">
    <location>
        <begin position="6"/>
        <end position="298"/>
    </location>
</feature>
<dbReference type="PANTHER" id="PTHR43557">
    <property type="entry name" value="APOPTOSIS-INDUCING FACTOR 1"/>
    <property type="match status" value="1"/>
</dbReference>
<evidence type="ECO:0000256" key="2">
    <source>
        <dbReference type="ARBA" id="ARBA00022630"/>
    </source>
</evidence>
<dbReference type="Gene3D" id="3.30.390.30">
    <property type="match status" value="1"/>
</dbReference>
<dbReference type="AlphaFoldDB" id="A0A1X2F3D8"/>
<dbReference type="OrthoDB" id="4213189at2"/>
<evidence type="ECO:0000256" key="3">
    <source>
        <dbReference type="ARBA" id="ARBA00022827"/>
    </source>
</evidence>
<comment type="cofactor">
    <cofactor evidence="1">
        <name>FAD</name>
        <dbReference type="ChEBI" id="CHEBI:57692"/>
    </cofactor>
</comment>
<protein>
    <submittedName>
        <fullName evidence="7">Pyridine nucleotide-disulfide oxidoreductase</fullName>
    </submittedName>
</protein>
<dbReference type="SUPFAM" id="SSF51905">
    <property type="entry name" value="FAD/NAD(P)-binding domain"/>
    <property type="match status" value="2"/>
</dbReference>
<keyword evidence="2" id="KW-0285">Flavoprotein</keyword>
<dbReference type="SUPFAM" id="SSF55424">
    <property type="entry name" value="FAD/NAD-linked reductases, dimerisation (C-terminal) domain"/>
    <property type="match status" value="1"/>
</dbReference>
<reference evidence="7 8" key="1">
    <citation type="submission" date="2016-01" db="EMBL/GenBank/DDBJ databases">
        <title>The new phylogeny of the genus Mycobacterium.</title>
        <authorList>
            <person name="Tarcisio F."/>
            <person name="Conor M."/>
            <person name="Antonella G."/>
            <person name="Elisabetta G."/>
            <person name="Giulia F.S."/>
            <person name="Sara T."/>
            <person name="Anna F."/>
            <person name="Clotilde B."/>
            <person name="Roberto B."/>
            <person name="Veronica D.S."/>
            <person name="Fabio R."/>
            <person name="Monica P."/>
            <person name="Olivier J."/>
            <person name="Enrico T."/>
            <person name="Nicola S."/>
        </authorList>
    </citation>
    <scope>NUCLEOTIDE SEQUENCE [LARGE SCALE GENOMIC DNA]</scope>
    <source>
        <strain evidence="7 8">DSM 44166</strain>
    </source>
</reference>
<comment type="caution">
    <text evidence="7">The sequence shown here is derived from an EMBL/GenBank/DDBJ whole genome shotgun (WGS) entry which is preliminary data.</text>
</comment>
<evidence type="ECO:0000313" key="8">
    <source>
        <dbReference type="Proteomes" id="UP000193317"/>
    </source>
</evidence>
<dbReference type="Proteomes" id="UP000193317">
    <property type="component" value="Unassembled WGS sequence"/>
</dbReference>
<dbReference type="RefSeq" id="WP_085670028.1">
    <property type="nucleotide sequence ID" value="NZ_JACKRU010000158.1"/>
</dbReference>
<proteinExistence type="predicted"/>
<keyword evidence="4" id="KW-0560">Oxidoreductase</keyword>
<accession>A0A1X2F3D8</accession>
<dbReference type="PRINTS" id="PR00411">
    <property type="entry name" value="PNDRDTASEI"/>
</dbReference>
<dbReference type="EMBL" id="LQPW01000031">
    <property type="protein sequence ID" value="ORX12933.1"/>
    <property type="molecule type" value="Genomic_DNA"/>
</dbReference>
<name>A0A1X2F3D8_MYCSZ</name>
<dbReference type="InterPro" id="IPR050446">
    <property type="entry name" value="FAD-oxidoreductase/Apoptosis"/>
</dbReference>
<dbReference type="GO" id="GO:0005737">
    <property type="term" value="C:cytoplasm"/>
    <property type="evidence" value="ECO:0007669"/>
    <property type="project" value="TreeGrafter"/>
</dbReference>
<evidence type="ECO:0000259" key="6">
    <source>
        <dbReference type="Pfam" id="PF14759"/>
    </source>
</evidence>
<feature type="domain" description="Reductase C-terminal" evidence="6">
    <location>
        <begin position="318"/>
        <end position="386"/>
    </location>
</feature>
<keyword evidence="3" id="KW-0274">FAD</keyword>
<evidence type="ECO:0000313" key="7">
    <source>
        <dbReference type="EMBL" id="ORX12933.1"/>
    </source>
</evidence>
<organism evidence="7 8">
    <name type="scientific">Mycobacterium szulgai</name>
    <dbReference type="NCBI Taxonomy" id="1787"/>
    <lineage>
        <taxon>Bacteria</taxon>
        <taxon>Bacillati</taxon>
        <taxon>Actinomycetota</taxon>
        <taxon>Actinomycetes</taxon>
        <taxon>Mycobacteriales</taxon>
        <taxon>Mycobacteriaceae</taxon>
        <taxon>Mycobacterium</taxon>
    </lineage>
</organism>
<gene>
    <name evidence="7" type="ORF">AWC27_23230</name>
</gene>
<dbReference type="STRING" id="1787.A5725_03610"/>
<dbReference type="InterPro" id="IPR028202">
    <property type="entry name" value="Reductase_C"/>
</dbReference>